<evidence type="ECO:0000256" key="1">
    <source>
        <dbReference type="ARBA" id="ARBA00022801"/>
    </source>
</evidence>
<proteinExistence type="predicted"/>
<dbReference type="SUPFAM" id="SSF53474">
    <property type="entry name" value="alpha/beta-Hydrolases"/>
    <property type="match status" value="1"/>
</dbReference>
<dbReference type="AlphaFoldDB" id="A0A344L4A3"/>
<protein>
    <submittedName>
        <fullName evidence="3">Esterase</fullName>
    </submittedName>
</protein>
<dbReference type="PANTHER" id="PTHR48081">
    <property type="entry name" value="AB HYDROLASE SUPERFAMILY PROTEIN C4A8.06C"/>
    <property type="match status" value="1"/>
</dbReference>
<dbReference type="OrthoDB" id="9803828at2"/>
<name>A0A344L4A3_9PSEU</name>
<dbReference type="InterPro" id="IPR029058">
    <property type="entry name" value="AB_hydrolase_fold"/>
</dbReference>
<accession>A0A344L4A3</accession>
<organism evidence="3 4">
    <name type="scientific">Amycolatopsis albispora</name>
    <dbReference type="NCBI Taxonomy" id="1804986"/>
    <lineage>
        <taxon>Bacteria</taxon>
        <taxon>Bacillati</taxon>
        <taxon>Actinomycetota</taxon>
        <taxon>Actinomycetes</taxon>
        <taxon>Pseudonocardiales</taxon>
        <taxon>Pseudonocardiaceae</taxon>
        <taxon>Amycolatopsis</taxon>
    </lineage>
</organism>
<evidence type="ECO:0000313" key="3">
    <source>
        <dbReference type="EMBL" id="AXB42877.1"/>
    </source>
</evidence>
<dbReference type="PANTHER" id="PTHR48081:SF8">
    <property type="entry name" value="ALPHA_BETA HYDROLASE FOLD-3 DOMAIN-CONTAINING PROTEIN-RELATED"/>
    <property type="match status" value="1"/>
</dbReference>
<keyword evidence="1" id="KW-0378">Hydrolase</keyword>
<dbReference type="GO" id="GO:0016787">
    <property type="term" value="F:hydrolase activity"/>
    <property type="evidence" value="ECO:0007669"/>
    <property type="project" value="UniProtKB-KW"/>
</dbReference>
<reference evidence="3 4" key="1">
    <citation type="submission" date="2016-04" db="EMBL/GenBank/DDBJ databases">
        <title>Complete genome sequence and analysis of deep-sea sediment isolate, Amycolatopsis sp. WP1.</title>
        <authorList>
            <person name="Wang H."/>
            <person name="Chen S."/>
            <person name="Wu Q."/>
        </authorList>
    </citation>
    <scope>NUCLEOTIDE SEQUENCE [LARGE SCALE GENOMIC DNA]</scope>
    <source>
        <strain evidence="3 4">WP1</strain>
    </source>
</reference>
<keyword evidence="4" id="KW-1185">Reference proteome</keyword>
<sequence>MRSAPSIRAKAMIASMRLMRRKQVFADPEKLRESVDSGRRHDREEPPSLVYRGTSVERTEVDGTLCYTIRPKAPTSTKHVLYFHGGAYVHEIQRDHWEFTRRLALLTGGTVTVPVYPLAPRSTAAETVPLVERVHDRILGDTDPRSQILMGDSAGGALSLVLAERLRDRGRPQPKEIVMLSPWLDATMTHPSLPALDRIDPYLSVPGLAEAAHLYAGELPLADPWLSPVNGKLADLGRLSLFVGTRDVLLADARRFRTVTAERGIDLEYWEYEGMFHAWMLTTLPEARDATRRLAHVVRR</sequence>
<dbReference type="Proteomes" id="UP000250434">
    <property type="component" value="Chromosome"/>
</dbReference>
<dbReference type="InterPro" id="IPR050300">
    <property type="entry name" value="GDXG_lipolytic_enzyme"/>
</dbReference>
<dbReference type="EMBL" id="CP015163">
    <property type="protein sequence ID" value="AXB42877.1"/>
    <property type="molecule type" value="Genomic_DNA"/>
</dbReference>
<gene>
    <name evidence="3" type="ORF">A4R43_10280</name>
</gene>
<evidence type="ECO:0000259" key="2">
    <source>
        <dbReference type="Pfam" id="PF07859"/>
    </source>
</evidence>
<evidence type="ECO:0000313" key="4">
    <source>
        <dbReference type="Proteomes" id="UP000250434"/>
    </source>
</evidence>
<feature type="domain" description="Alpha/beta hydrolase fold-3" evidence="2">
    <location>
        <begin position="80"/>
        <end position="280"/>
    </location>
</feature>
<dbReference type="Pfam" id="PF07859">
    <property type="entry name" value="Abhydrolase_3"/>
    <property type="match status" value="1"/>
</dbReference>
<dbReference type="KEGG" id="aab:A4R43_10280"/>
<dbReference type="Gene3D" id="3.40.50.1820">
    <property type="entry name" value="alpha/beta hydrolase"/>
    <property type="match status" value="1"/>
</dbReference>
<dbReference type="InterPro" id="IPR013094">
    <property type="entry name" value="AB_hydrolase_3"/>
</dbReference>